<evidence type="ECO:0000256" key="1">
    <source>
        <dbReference type="SAM" id="SignalP"/>
    </source>
</evidence>
<dbReference type="AlphaFoldDB" id="A0A221KGT4"/>
<gene>
    <name evidence="2" type="ORF">VITFI_CDS2463</name>
</gene>
<evidence type="ECO:0008006" key="4">
    <source>
        <dbReference type="Google" id="ProtNLM"/>
    </source>
</evidence>
<feature type="chain" id="PRO_5012555885" description="Lipoprotein" evidence="1">
    <location>
        <begin position="22"/>
        <end position="203"/>
    </location>
</feature>
<accession>A0A221KGT4</accession>
<dbReference type="EMBL" id="CP022423">
    <property type="protein sequence ID" value="ASM78241.1"/>
    <property type="molecule type" value="Genomic_DNA"/>
</dbReference>
<protein>
    <recommendedName>
        <fullName evidence="4">Lipoprotein</fullName>
    </recommendedName>
</protein>
<dbReference type="PROSITE" id="PS51257">
    <property type="entry name" value="PROKAR_LIPOPROTEIN"/>
    <property type="match status" value="1"/>
</dbReference>
<dbReference type="Proteomes" id="UP000199729">
    <property type="component" value="Chromosome"/>
</dbReference>
<evidence type="ECO:0000313" key="3">
    <source>
        <dbReference type="Proteomes" id="UP000199729"/>
    </source>
</evidence>
<dbReference type="RefSeq" id="WP_157725672.1">
    <property type="nucleotide sequence ID" value="NZ_CP022423.1"/>
</dbReference>
<proteinExistence type="predicted"/>
<reference evidence="2 3" key="1">
    <citation type="submission" date="2017-07" db="EMBL/GenBank/DDBJ databases">
        <title>Complete Genome Sequence of the cosmetic ferment Vitreoscilla filiformis (ATCC15551).</title>
        <authorList>
            <person name="Contreras S."/>
            <person name="Sagory-Zalkind P."/>
            <person name="Blanquart H."/>
            <person name="Iltis A."/>
            <person name="Morand S.C."/>
        </authorList>
    </citation>
    <scope>NUCLEOTIDE SEQUENCE [LARGE SCALE GENOMIC DNA]</scope>
    <source>
        <strain evidence="2 3">ATCC 15551</strain>
    </source>
</reference>
<dbReference type="KEGG" id="vff:VITFI_CDS2463"/>
<sequence length="203" mass="22980">MPIRHRLFRFCSALLLAFALGGCTSTTVVQYHAGDSRPVCQEDGTVSPVLILWGAAWRKDQHHRAEREAAAERGIRQYFARRDCFPHAYIAGQAMGRSPLTLSDIDMIRWARGQATPFSMLIQVRVEELDVRTQVQPSLVLWESDSLVQLRVRVLDMASMRLHMDRTVHWKNGGGYAVRNTSTLSDDLSSALAAVFTQQFSRY</sequence>
<evidence type="ECO:0000313" key="2">
    <source>
        <dbReference type="EMBL" id="ASM78241.1"/>
    </source>
</evidence>
<feature type="signal peptide" evidence="1">
    <location>
        <begin position="1"/>
        <end position="21"/>
    </location>
</feature>
<keyword evidence="3" id="KW-1185">Reference proteome</keyword>
<name>A0A221KGT4_VITFI</name>
<dbReference type="OrthoDB" id="9156378at2"/>
<keyword evidence="1" id="KW-0732">Signal</keyword>
<organism evidence="2 3">
    <name type="scientific">Vitreoscilla filiformis</name>
    <dbReference type="NCBI Taxonomy" id="63"/>
    <lineage>
        <taxon>Bacteria</taxon>
        <taxon>Pseudomonadati</taxon>
        <taxon>Pseudomonadota</taxon>
        <taxon>Betaproteobacteria</taxon>
        <taxon>Neisseriales</taxon>
        <taxon>Neisseriaceae</taxon>
        <taxon>Vitreoscilla</taxon>
    </lineage>
</organism>